<name>A0AC61KZP8_9EURY</name>
<gene>
    <name evidence="1" type="ORF">C4B59_13085</name>
</gene>
<sequence>MNYSVTMEAAWTVRDVKTVDDAIGVAISETGKRFHPKLSFVDIEVGSIVCPSCGEEAEAAVLVAGTALVGLTLSMKVFDAESEEHAARIAKSMIGRALKRVPLRVIEVTEWNG</sequence>
<evidence type="ECO:0000313" key="1">
    <source>
        <dbReference type="EMBL" id="PXF58526.1"/>
    </source>
</evidence>
<comment type="caution">
    <text evidence="1">The sequence shown here is derived from an EMBL/GenBank/DDBJ whole genome shotgun (WGS) entry which is preliminary data.</text>
</comment>
<reference evidence="1" key="1">
    <citation type="submission" date="2018-01" db="EMBL/GenBank/DDBJ databases">
        <authorList>
            <person name="Krukenberg V."/>
        </authorList>
    </citation>
    <scope>NUCLEOTIDE SEQUENCE</scope>
    <source>
        <strain evidence="1">E20ANME2</strain>
    </source>
</reference>
<dbReference type="EMBL" id="PQXF01000035">
    <property type="protein sequence ID" value="PXF58526.1"/>
    <property type="molecule type" value="Genomic_DNA"/>
</dbReference>
<organism evidence="1 2">
    <name type="scientific">Candidatus Methanogaster sp</name>
    <dbReference type="NCBI Taxonomy" id="3386292"/>
    <lineage>
        <taxon>Archaea</taxon>
        <taxon>Methanobacteriati</taxon>
        <taxon>Methanobacteriota</taxon>
        <taxon>Stenosarchaea group</taxon>
        <taxon>Methanomicrobia</taxon>
        <taxon>Methanosarcinales</taxon>
        <taxon>ANME-2 cluster</taxon>
        <taxon>Candidatus Methanogasteraceae</taxon>
        <taxon>Candidatus Methanogaster</taxon>
    </lineage>
</organism>
<dbReference type="Proteomes" id="UP000248329">
    <property type="component" value="Unassembled WGS sequence"/>
</dbReference>
<protein>
    <submittedName>
        <fullName evidence="1">Uncharacterized protein</fullName>
    </submittedName>
</protein>
<evidence type="ECO:0000313" key="2">
    <source>
        <dbReference type="Proteomes" id="UP000248329"/>
    </source>
</evidence>
<proteinExistence type="predicted"/>
<accession>A0AC61KZP8</accession>